<feature type="domain" description="Aminotransferase class V" evidence="2">
    <location>
        <begin position="46"/>
        <end position="410"/>
    </location>
</feature>
<keyword evidence="3" id="KW-0808">Transferase</keyword>
<protein>
    <submittedName>
        <fullName evidence="3">Aminotransferase class V-fold PLP-dependent enzyme</fullName>
    </submittedName>
</protein>
<dbReference type="PANTHER" id="PTHR43686:SF1">
    <property type="entry name" value="AMINOTRAN_5 DOMAIN-CONTAINING PROTEIN"/>
    <property type="match status" value="1"/>
</dbReference>
<accession>A0ABT1W9Y5</accession>
<dbReference type="PANTHER" id="PTHR43686">
    <property type="entry name" value="SULFURTRANSFERASE-RELATED"/>
    <property type="match status" value="1"/>
</dbReference>
<evidence type="ECO:0000313" key="3">
    <source>
        <dbReference type="EMBL" id="MCQ8279697.1"/>
    </source>
</evidence>
<reference evidence="3 4" key="1">
    <citation type="submission" date="2022-06" db="EMBL/GenBank/DDBJ databases">
        <title>Endosaccharibacter gen. nov., sp. nov., endophytic bacteria isolated from sugarcane.</title>
        <authorList>
            <person name="Pitiwittayakul N."/>
            <person name="Yukphan P."/>
            <person name="Charoenyingcharoen P."/>
            <person name="Tanasupawat S."/>
        </authorList>
    </citation>
    <scope>NUCLEOTIDE SEQUENCE [LARGE SCALE GENOMIC DNA]</scope>
    <source>
        <strain evidence="3 4">KSS8</strain>
    </source>
</reference>
<evidence type="ECO:0000259" key="2">
    <source>
        <dbReference type="Pfam" id="PF00266"/>
    </source>
</evidence>
<dbReference type="EMBL" id="JAMSKV010000015">
    <property type="protein sequence ID" value="MCQ8279697.1"/>
    <property type="molecule type" value="Genomic_DNA"/>
</dbReference>
<dbReference type="SUPFAM" id="SSF53383">
    <property type="entry name" value="PLP-dependent transferases"/>
    <property type="match status" value="1"/>
</dbReference>
<keyword evidence="3" id="KW-0032">Aminotransferase</keyword>
<comment type="caution">
    <text evidence="3">The sequence shown here is derived from an EMBL/GenBank/DDBJ whole genome shotgun (WGS) entry which is preliminary data.</text>
</comment>
<organism evidence="3 4">
    <name type="scientific">Endosaccharibacter trunci</name>
    <dbReference type="NCBI Taxonomy" id="2812733"/>
    <lineage>
        <taxon>Bacteria</taxon>
        <taxon>Pseudomonadati</taxon>
        <taxon>Pseudomonadota</taxon>
        <taxon>Alphaproteobacteria</taxon>
        <taxon>Acetobacterales</taxon>
        <taxon>Acetobacteraceae</taxon>
        <taxon>Endosaccharibacter</taxon>
    </lineage>
</organism>
<dbReference type="InterPro" id="IPR015421">
    <property type="entry name" value="PyrdxlP-dep_Trfase_major"/>
</dbReference>
<name>A0ABT1W9Y5_9PROT</name>
<dbReference type="InterPro" id="IPR000192">
    <property type="entry name" value="Aminotrans_V_dom"/>
</dbReference>
<proteinExistence type="predicted"/>
<dbReference type="GO" id="GO:0008483">
    <property type="term" value="F:transaminase activity"/>
    <property type="evidence" value="ECO:0007669"/>
    <property type="project" value="UniProtKB-KW"/>
</dbReference>
<evidence type="ECO:0000256" key="1">
    <source>
        <dbReference type="ARBA" id="ARBA00022898"/>
    </source>
</evidence>
<keyword evidence="4" id="KW-1185">Reference proteome</keyword>
<sequence length="495" mass="52960">MGCSEPRIADFTASLNAADPIASLRAGAIGDGIAIPGPFGTRPLLYADHVASGRALRQVEAFVAEQVLPFYANSHTEASFCGRAMTRLRREARQFIADECGADARFATIFAGAGATAGLNRLVSLLDIADSAASGTAPLVLIGPYEHHSNILPWRESGAEIVEIPEAEAGGPDLAVLAQVLRERAAGRLTVGSFSAASNVTGILTDADAVTDLLKRHGALAVWDYACGAPYLSTDMRAGTPFEKDAVVLSGHKFLGGPGASGILIVRRDAVRRATPSHAGGGTVRFVSPWGHDFTEDLAAREEAGTPNVVGDIRTALCFAVKAAIGQDWLDRRHETLLSRALSRWSDHPDIVLLGNPNAARRLPIFAFRIRDRRNGGFLHPQLATRLLSDLHGIQARGGCACAGPYAHRLLEINAQRSAALRAAILSGDELRKPGWTRLNLSALLTEDKLERILAAVETLARDAEPWLSRYRADPATARFRFEDEPARTDTLVPA</sequence>
<dbReference type="RefSeq" id="WP_422865186.1">
    <property type="nucleotide sequence ID" value="NZ_JAMSKV010000015.1"/>
</dbReference>
<dbReference type="InterPro" id="IPR015424">
    <property type="entry name" value="PyrdxlP-dep_Trfase"/>
</dbReference>
<dbReference type="Gene3D" id="3.90.1150.10">
    <property type="entry name" value="Aspartate Aminotransferase, domain 1"/>
    <property type="match status" value="1"/>
</dbReference>
<keyword evidence="1" id="KW-0663">Pyridoxal phosphate</keyword>
<dbReference type="Gene3D" id="3.40.640.10">
    <property type="entry name" value="Type I PLP-dependent aspartate aminotransferase-like (Major domain)"/>
    <property type="match status" value="1"/>
</dbReference>
<evidence type="ECO:0000313" key="4">
    <source>
        <dbReference type="Proteomes" id="UP001524587"/>
    </source>
</evidence>
<dbReference type="Pfam" id="PF00266">
    <property type="entry name" value="Aminotran_5"/>
    <property type="match status" value="1"/>
</dbReference>
<gene>
    <name evidence="3" type="ORF">NFI95_14725</name>
</gene>
<dbReference type="Proteomes" id="UP001524587">
    <property type="component" value="Unassembled WGS sequence"/>
</dbReference>
<dbReference type="InterPro" id="IPR015422">
    <property type="entry name" value="PyrdxlP-dep_Trfase_small"/>
</dbReference>